<sequence length="111" mass="12485">MVKADERLSTDLPPASSHCRTCLGMPELHSICMRCGEFLGLRACQSGHEWWGCTFYAYTEPEPFVDLKDSGLLQLLALLTSTQTLSSNSAENLKIKQRESFSSKTQHYLIQ</sequence>
<protein>
    <submittedName>
        <fullName evidence="1">Uncharacterized protein</fullName>
    </submittedName>
</protein>
<comment type="caution">
    <text evidence="1">The sequence shown here is derived from an EMBL/GenBank/DDBJ whole genome shotgun (WGS) entry which is preliminary data.</text>
</comment>
<organism evidence="1 2">
    <name type="scientific">Austropuccinia psidii MF-1</name>
    <dbReference type="NCBI Taxonomy" id="1389203"/>
    <lineage>
        <taxon>Eukaryota</taxon>
        <taxon>Fungi</taxon>
        <taxon>Dikarya</taxon>
        <taxon>Basidiomycota</taxon>
        <taxon>Pucciniomycotina</taxon>
        <taxon>Pucciniomycetes</taxon>
        <taxon>Pucciniales</taxon>
        <taxon>Sphaerophragmiaceae</taxon>
        <taxon>Austropuccinia</taxon>
    </lineage>
</organism>
<dbReference type="Proteomes" id="UP000765509">
    <property type="component" value="Unassembled WGS sequence"/>
</dbReference>
<dbReference type="EMBL" id="AVOT02011211">
    <property type="protein sequence ID" value="MBW0491679.1"/>
    <property type="molecule type" value="Genomic_DNA"/>
</dbReference>
<name>A0A9Q3H6H7_9BASI</name>
<keyword evidence="2" id="KW-1185">Reference proteome</keyword>
<evidence type="ECO:0000313" key="1">
    <source>
        <dbReference type="EMBL" id="MBW0491679.1"/>
    </source>
</evidence>
<accession>A0A9Q3H6H7</accession>
<reference evidence="1" key="1">
    <citation type="submission" date="2021-03" db="EMBL/GenBank/DDBJ databases">
        <title>Draft genome sequence of rust myrtle Austropuccinia psidii MF-1, a brazilian biotype.</title>
        <authorList>
            <person name="Quecine M.C."/>
            <person name="Pachon D.M.R."/>
            <person name="Bonatelli M.L."/>
            <person name="Correr F.H."/>
            <person name="Franceschini L.M."/>
            <person name="Leite T.F."/>
            <person name="Margarido G.R.A."/>
            <person name="Almeida C.A."/>
            <person name="Ferrarezi J.A."/>
            <person name="Labate C.A."/>
        </authorList>
    </citation>
    <scope>NUCLEOTIDE SEQUENCE</scope>
    <source>
        <strain evidence="1">MF-1</strain>
    </source>
</reference>
<proteinExistence type="predicted"/>
<gene>
    <name evidence="1" type="ORF">O181_031394</name>
</gene>
<dbReference type="AlphaFoldDB" id="A0A9Q3H6H7"/>
<evidence type="ECO:0000313" key="2">
    <source>
        <dbReference type="Proteomes" id="UP000765509"/>
    </source>
</evidence>